<comment type="caution">
    <text evidence="11">The sequence shown here is derived from an EMBL/GenBank/DDBJ whole genome shotgun (WGS) entry which is preliminary data.</text>
</comment>
<dbReference type="GO" id="GO:0006355">
    <property type="term" value="P:regulation of DNA-templated transcription"/>
    <property type="evidence" value="ECO:0007669"/>
    <property type="project" value="InterPro"/>
</dbReference>
<evidence type="ECO:0000256" key="5">
    <source>
        <dbReference type="ARBA" id="ARBA00022741"/>
    </source>
</evidence>
<dbReference type="SUPFAM" id="SSF55874">
    <property type="entry name" value="ATPase domain of HSP90 chaperone/DNA topoisomerase II/histidine kinase"/>
    <property type="match status" value="1"/>
</dbReference>
<organism evidence="11 12">
    <name type="scientific">Paenibacillus oryzae</name>
    <dbReference type="NCBI Taxonomy" id="1844972"/>
    <lineage>
        <taxon>Bacteria</taxon>
        <taxon>Bacillati</taxon>
        <taxon>Bacillota</taxon>
        <taxon>Bacilli</taxon>
        <taxon>Bacillales</taxon>
        <taxon>Paenibacillaceae</taxon>
        <taxon>Paenibacillus</taxon>
    </lineage>
</organism>
<dbReference type="EMBL" id="LYPA01000047">
    <property type="protein sequence ID" value="OBR66415.1"/>
    <property type="molecule type" value="Genomic_DNA"/>
</dbReference>
<dbReference type="PROSITE" id="PS50112">
    <property type="entry name" value="PAS"/>
    <property type="match status" value="1"/>
</dbReference>
<dbReference type="Pfam" id="PF00989">
    <property type="entry name" value="PAS"/>
    <property type="match status" value="1"/>
</dbReference>
<dbReference type="Gene3D" id="1.10.1240.30">
    <property type="entry name" value="KaiA/RbsU domain"/>
    <property type="match status" value="1"/>
</dbReference>
<dbReference type="GO" id="GO:0005524">
    <property type="term" value="F:ATP binding"/>
    <property type="evidence" value="ECO:0007669"/>
    <property type="project" value="UniProtKB-KW"/>
</dbReference>
<dbReference type="InterPro" id="IPR003661">
    <property type="entry name" value="HisK_dim/P_dom"/>
</dbReference>
<dbReference type="NCBIfam" id="TIGR00229">
    <property type="entry name" value="sensory_box"/>
    <property type="match status" value="1"/>
</dbReference>
<evidence type="ECO:0000256" key="3">
    <source>
        <dbReference type="ARBA" id="ARBA00022553"/>
    </source>
</evidence>
<dbReference type="InterPro" id="IPR036097">
    <property type="entry name" value="HisK_dim/P_sf"/>
</dbReference>
<keyword evidence="12" id="KW-1185">Reference proteome</keyword>
<evidence type="ECO:0000256" key="2">
    <source>
        <dbReference type="ARBA" id="ARBA00012438"/>
    </source>
</evidence>
<protein>
    <recommendedName>
        <fullName evidence="2">histidine kinase</fullName>
        <ecNumber evidence="2">2.7.13.3</ecNumber>
    </recommendedName>
</protein>
<evidence type="ECO:0000256" key="8">
    <source>
        <dbReference type="ARBA" id="ARBA00023012"/>
    </source>
</evidence>
<dbReference type="InterPro" id="IPR004358">
    <property type="entry name" value="Sig_transdc_His_kin-like_C"/>
</dbReference>
<reference evidence="11 12" key="1">
    <citation type="submission" date="2016-05" db="EMBL/GenBank/DDBJ databases">
        <title>Paenibacillus oryzae. sp. nov., isolated from the rice root.</title>
        <authorList>
            <person name="Zhang J."/>
            <person name="Zhang X."/>
        </authorList>
    </citation>
    <scope>NUCLEOTIDE SEQUENCE [LARGE SCALE GENOMIC DNA]</scope>
    <source>
        <strain evidence="11 12">1DrF-4</strain>
    </source>
</reference>
<dbReference type="Gene3D" id="3.30.450.20">
    <property type="entry name" value="PAS domain"/>
    <property type="match status" value="1"/>
</dbReference>
<evidence type="ECO:0000256" key="4">
    <source>
        <dbReference type="ARBA" id="ARBA00022679"/>
    </source>
</evidence>
<dbReference type="PANTHER" id="PTHR43065:SF46">
    <property type="entry name" value="C4-DICARBOXYLATE TRANSPORT SENSOR PROTEIN DCTB"/>
    <property type="match status" value="1"/>
</dbReference>
<dbReference type="STRING" id="1844972.A7K91_24690"/>
<dbReference type="InterPro" id="IPR003594">
    <property type="entry name" value="HATPase_dom"/>
</dbReference>
<dbReference type="AlphaFoldDB" id="A0A1A5YM01"/>
<dbReference type="PROSITE" id="PS50109">
    <property type="entry name" value="HIS_KIN"/>
    <property type="match status" value="1"/>
</dbReference>
<dbReference type="Proteomes" id="UP000092024">
    <property type="component" value="Unassembled WGS sequence"/>
</dbReference>
<dbReference type="Gene3D" id="3.30.565.10">
    <property type="entry name" value="Histidine kinase-like ATPase, C-terminal domain"/>
    <property type="match status" value="1"/>
</dbReference>
<dbReference type="InterPro" id="IPR036890">
    <property type="entry name" value="HATPase_C_sf"/>
</dbReference>
<dbReference type="CDD" id="cd00082">
    <property type="entry name" value="HisKA"/>
    <property type="match status" value="1"/>
</dbReference>
<dbReference type="Gene3D" id="1.10.287.130">
    <property type="match status" value="1"/>
</dbReference>
<dbReference type="InterPro" id="IPR017944">
    <property type="entry name" value="KaiA/RbsU_helical_domain_sf"/>
</dbReference>
<proteinExistence type="predicted"/>
<dbReference type="Pfam" id="PF00512">
    <property type="entry name" value="HisKA"/>
    <property type="match status" value="1"/>
</dbReference>
<dbReference type="PRINTS" id="PR00344">
    <property type="entry name" value="BCTRLSENSOR"/>
</dbReference>
<dbReference type="EC" id="2.7.13.3" evidence="2"/>
<keyword evidence="5" id="KW-0547">Nucleotide-binding</keyword>
<evidence type="ECO:0000259" key="10">
    <source>
        <dbReference type="PROSITE" id="PS50112"/>
    </source>
</evidence>
<keyword evidence="8" id="KW-0902">Two-component regulatory system</keyword>
<dbReference type="InterPro" id="IPR005467">
    <property type="entry name" value="His_kinase_dom"/>
</dbReference>
<comment type="catalytic activity">
    <reaction evidence="1">
        <text>ATP + protein L-histidine = ADP + protein N-phospho-L-histidine.</text>
        <dbReference type="EC" id="2.7.13.3"/>
    </reaction>
</comment>
<dbReference type="InterPro" id="IPR035965">
    <property type="entry name" value="PAS-like_dom_sf"/>
</dbReference>
<evidence type="ECO:0000256" key="1">
    <source>
        <dbReference type="ARBA" id="ARBA00000085"/>
    </source>
</evidence>
<keyword evidence="4" id="KW-0808">Transferase</keyword>
<accession>A0A1A5YM01</accession>
<feature type="domain" description="Histidine kinase" evidence="9">
    <location>
        <begin position="254"/>
        <end position="465"/>
    </location>
</feature>
<dbReference type="InterPro" id="IPR013767">
    <property type="entry name" value="PAS_fold"/>
</dbReference>
<keyword evidence="6 11" id="KW-0418">Kinase</keyword>
<dbReference type="RefSeq" id="WP_068682126.1">
    <property type="nucleotide sequence ID" value="NZ_LYPA01000047.1"/>
</dbReference>
<dbReference type="SUPFAM" id="SSF55785">
    <property type="entry name" value="PYP-like sensor domain (PAS domain)"/>
    <property type="match status" value="1"/>
</dbReference>
<dbReference type="InterPro" id="IPR000014">
    <property type="entry name" value="PAS"/>
</dbReference>
<evidence type="ECO:0000256" key="7">
    <source>
        <dbReference type="ARBA" id="ARBA00022840"/>
    </source>
</evidence>
<gene>
    <name evidence="11" type="ORF">A7K91_24690</name>
</gene>
<dbReference type="SMART" id="SM00388">
    <property type="entry name" value="HisKA"/>
    <property type="match status" value="1"/>
</dbReference>
<dbReference type="CDD" id="cd00130">
    <property type="entry name" value="PAS"/>
    <property type="match status" value="1"/>
</dbReference>
<dbReference type="OrthoDB" id="9815750at2"/>
<dbReference type="SUPFAM" id="SSF47384">
    <property type="entry name" value="Homodimeric domain of signal transducing histidine kinase"/>
    <property type="match status" value="1"/>
</dbReference>
<keyword evidence="7" id="KW-0067">ATP-binding</keyword>
<dbReference type="GO" id="GO:0000155">
    <property type="term" value="F:phosphorelay sensor kinase activity"/>
    <property type="evidence" value="ECO:0007669"/>
    <property type="project" value="InterPro"/>
</dbReference>
<name>A0A1A5YM01_9BACL</name>
<evidence type="ECO:0000313" key="11">
    <source>
        <dbReference type="EMBL" id="OBR66415.1"/>
    </source>
</evidence>
<dbReference type="Pfam" id="PF02518">
    <property type="entry name" value="HATPase_c"/>
    <property type="match status" value="1"/>
</dbReference>
<evidence type="ECO:0000256" key="6">
    <source>
        <dbReference type="ARBA" id="ARBA00022777"/>
    </source>
</evidence>
<dbReference type="SMART" id="SM00387">
    <property type="entry name" value="HATPase_c"/>
    <property type="match status" value="1"/>
</dbReference>
<dbReference type="PANTHER" id="PTHR43065">
    <property type="entry name" value="SENSOR HISTIDINE KINASE"/>
    <property type="match status" value="1"/>
</dbReference>
<feature type="domain" description="PAS" evidence="10">
    <location>
        <begin position="119"/>
        <end position="173"/>
    </location>
</feature>
<evidence type="ECO:0000313" key="12">
    <source>
        <dbReference type="Proteomes" id="UP000092024"/>
    </source>
</evidence>
<sequence>MQAIRKRYFPALAEFVRGGGEASLFHASELGKQLYDFHPEAIFAVHEECLGTLAANMESHDALKLYHDSFSFLKELLAAQHEKVGIDASGEIIDLRRRTSTLDVHGLLPVQYPTDSERVKNKYENVLQHMDSGIALFDDDGILTFINVQMAKELNISRYELVGHNIRGILLHPGLHIGTKRIILRLYREMFRKRNRYYEFQNRDGRHLLATVTYGDQLNGDFLISVKDVSEYKQIEQSALQNDKLAMLGKIAAAIAHEIRNPLTSIRGFIQLLRPYLLEVGKEEYARIILTEIDRANDIIYEFLNSSKPSAPLKKATSVDGLIREVIMLTESEALLRNCEITFESLEPDAFIAVDVKQVKQVMLNMVKNALDAVEEVRSDRRGSIHISLSSDGQYVEFKIKDNGKGMDKAVMNRLFDPFFTTKQAGTGLGLSVSYRIIRNHGGTIRVDSREGCGTEFIIYLPLAE</sequence>
<evidence type="ECO:0000259" key="9">
    <source>
        <dbReference type="PROSITE" id="PS50109"/>
    </source>
</evidence>
<keyword evidence="3" id="KW-0597">Phosphoprotein</keyword>